<evidence type="ECO:0000313" key="1">
    <source>
        <dbReference type="EMBL" id="MFM2483813.1"/>
    </source>
</evidence>
<dbReference type="Proteomes" id="UP001629953">
    <property type="component" value="Unassembled WGS sequence"/>
</dbReference>
<evidence type="ECO:0000313" key="2">
    <source>
        <dbReference type="Proteomes" id="UP001629953"/>
    </source>
</evidence>
<gene>
    <name evidence="1" type="ORF">ABUE30_01825</name>
</gene>
<sequence>MASIKWLGSLGQGSNPKKLGEYITQFQFTDLDILCMYVQFFASPVSND</sequence>
<protein>
    <submittedName>
        <fullName evidence="1">Uncharacterized protein</fullName>
    </submittedName>
</protein>
<organism evidence="1 2">
    <name type="scientific">Celerinatantimonas yamalensis</name>
    <dbReference type="NCBI Taxonomy" id="559956"/>
    <lineage>
        <taxon>Bacteria</taxon>
        <taxon>Pseudomonadati</taxon>
        <taxon>Pseudomonadota</taxon>
        <taxon>Gammaproteobacteria</taxon>
        <taxon>Celerinatantimonadaceae</taxon>
        <taxon>Celerinatantimonas</taxon>
    </lineage>
</organism>
<proteinExistence type="predicted"/>
<dbReference type="EMBL" id="JBEQCT010000001">
    <property type="protein sequence ID" value="MFM2483813.1"/>
    <property type="molecule type" value="Genomic_DNA"/>
</dbReference>
<comment type="caution">
    <text evidence="1">The sequence shown here is derived from an EMBL/GenBank/DDBJ whole genome shotgun (WGS) entry which is preliminary data.</text>
</comment>
<accession>A0ABW9G446</accession>
<dbReference type="RefSeq" id="WP_408622542.1">
    <property type="nucleotide sequence ID" value="NZ_JBEQCT010000001.1"/>
</dbReference>
<keyword evidence="2" id="KW-1185">Reference proteome</keyword>
<reference evidence="1 2" key="1">
    <citation type="journal article" date="2013" name="Int. J. Syst. Evol. Microbiol.">
        <title>Celerinatantimonas yamalensis sp. nov., a cold-adapted diazotrophic bacterium from a cold permafrost brine.</title>
        <authorList>
            <person name="Shcherbakova V."/>
            <person name="Chuvilskaya N."/>
            <person name="Rivkina E."/>
            <person name="Demidov N."/>
            <person name="Uchaeva V."/>
            <person name="Suetin S."/>
            <person name="Suzina N."/>
            <person name="Gilichinsky D."/>
        </authorList>
    </citation>
    <scope>NUCLEOTIDE SEQUENCE [LARGE SCALE GENOMIC DNA]</scope>
    <source>
        <strain evidence="1 2">C7</strain>
    </source>
</reference>
<name>A0ABW9G446_9GAMM</name>